<keyword evidence="5 6" id="KW-0472">Membrane</keyword>
<dbReference type="RefSeq" id="WP_186920087.1">
    <property type="nucleotide sequence ID" value="NZ_JACOPQ010000014.1"/>
</dbReference>
<accession>A0A8J6M8Q7</accession>
<dbReference type="Proteomes" id="UP000607645">
    <property type="component" value="Unassembled WGS sequence"/>
</dbReference>
<proteinExistence type="predicted"/>
<organism evidence="8 9">
    <name type="scientific">Lawsonibacter faecis</name>
    <dbReference type="NCBI Taxonomy" id="2763052"/>
    <lineage>
        <taxon>Bacteria</taxon>
        <taxon>Bacillati</taxon>
        <taxon>Bacillota</taxon>
        <taxon>Clostridia</taxon>
        <taxon>Eubacteriales</taxon>
        <taxon>Oscillospiraceae</taxon>
        <taxon>Lawsonibacter</taxon>
    </lineage>
</organism>
<feature type="domain" description="Major facilitator superfamily (MFS) profile" evidence="7">
    <location>
        <begin position="15"/>
        <end position="393"/>
    </location>
</feature>
<feature type="transmembrane region" description="Helical" evidence="6">
    <location>
        <begin position="251"/>
        <end position="269"/>
    </location>
</feature>
<dbReference type="PRINTS" id="PR01035">
    <property type="entry name" value="TCRTETA"/>
</dbReference>
<evidence type="ECO:0000256" key="3">
    <source>
        <dbReference type="ARBA" id="ARBA00022692"/>
    </source>
</evidence>
<comment type="caution">
    <text evidence="8">The sequence shown here is derived from an EMBL/GenBank/DDBJ whole genome shotgun (WGS) entry which is preliminary data.</text>
</comment>
<evidence type="ECO:0000313" key="9">
    <source>
        <dbReference type="Proteomes" id="UP000607645"/>
    </source>
</evidence>
<dbReference type="InterPro" id="IPR052714">
    <property type="entry name" value="MFS_Exporter"/>
</dbReference>
<dbReference type="PROSITE" id="PS50850">
    <property type="entry name" value="MFS"/>
    <property type="match status" value="1"/>
</dbReference>
<dbReference type="Pfam" id="PF07690">
    <property type="entry name" value="MFS_1"/>
    <property type="match status" value="1"/>
</dbReference>
<feature type="transmembrane region" description="Helical" evidence="6">
    <location>
        <begin position="169"/>
        <end position="188"/>
    </location>
</feature>
<dbReference type="InterPro" id="IPR036259">
    <property type="entry name" value="MFS_trans_sf"/>
</dbReference>
<dbReference type="PANTHER" id="PTHR23531:SF1">
    <property type="entry name" value="QUINOLENE RESISTANCE PROTEIN NORA"/>
    <property type="match status" value="1"/>
</dbReference>
<evidence type="ECO:0000256" key="5">
    <source>
        <dbReference type="ARBA" id="ARBA00023136"/>
    </source>
</evidence>
<feature type="transmembrane region" description="Helical" evidence="6">
    <location>
        <begin position="46"/>
        <end position="68"/>
    </location>
</feature>
<dbReference type="AlphaFoldDB" id="A0A8J6M8Q7"/>
<dbReference type="InterPro" id="IPR001958">
    <property type="entry name" value="Tet-R_TetA/multi-R_MdtG-like"/>
</dbReference>
<dbReference type="GO" id="GO:0005886">
    <property type="term" value="C:plasma membrane"/>
    <property type="evidence" value="ECO:0007669"/>
    <property type="project" value="UniProtKB-SubCell"/>
</dbReference>
<dbReference type="CDD" id="cd17489">
    <property type="entry name" value="MFS_YfcJ_like"/>
    <property type="match status" value="1"/>
</dbReference>
<keyword evidence="4 6" id="KW-1133">Transmembrane helix</keyword>
<feature type="transmembrane region" description="Helical" evidence="6">
    <location>
        <begin position="368"/>
        <end position="388"/>
    </location>
</feature>
<dbReference type="EMBL" id="JACOPQ010000014">
    <property type="protein sequence ID" value="MBC5738302.1"/>
    <property type="molecule type" value="Genomic_DNA"/>
</dbReference>
<dbReference type="InterPro" id="IPR020846">
    <property type="entry name" value="MFS_dom"/>
</dbReference>
<name>A0A8J6M8Q7_9FIRM</name>
<evidence type="ECO:0000256" key="2">
    <source>
        <dbReference type="ARBA" id="ARBA00022448"/>
    </source>
</evidence>
<dbReference type="SUPFAM" id="SSF103473">
    <property type="entry name" value="MFS general substrate transporter"/>
    <property type="match status" value="1"/>
</dbReference>
<feature type="transmembrane region" description="Helical" evidence="6">
    <location>
        <begin position="140"/>
        <end position="163"/>
    </location>
</feature>
<dbReference type="GO" id="GO:0022857">
    <property type="term" value="F:transmembrane transporter activity"/>
    <property type="evidence" value="ECO:0007669"/>
    <property type="project" value="InterPro"/>
</dbReference>
<feature type="transmembrane region" description="Helical" evidence="6">
    <location>
        <begin position="342"/>
        <end position="362"/>
    </location>
</feature>
<evidence type="ECO:0000313" key="8">
    <source>
        <dbReference type="EMBL" id="MBC5738302.1"/>
    </source>
</evidence>
<evidence type="ECO:0000256" key="4">
    <source>
        <dbReference type="ARBA" id="ARBA00022989"/>
    </source>
</evidence>
<sequence length="397" mass="41292">MNTDGYGGEKLLTYDFLAISAVSLISGTYSIMLMTTVLLYGNAAGYSPAAAGLLSSSFAFASLVMRPFTGFLADRFSKKSLCMIGLAGYILAPLAFVFTKSYLLCLVGRIISGAAMAMTSTASSAIASEIIPKSRFTEGIGYFGIGMTVGAAVAPAIGLRLIARLGYGGMFLFSSAICAAAMALMASLPYSRYRVSAPPAQSPAGLKGIVDGMYERSAVFASASTLLITAAQISVSQFLPYYAQGKGVQDVSLFYLISAVGVLLPRLLGGAMKRMISDRKLLLMGYVILAAGYGVLFLTTPSGGAMVLSAMLYGFGHGASSMALNSMAVIDAAPEKVGAANATYWAAGDLGFAVAPIAWGVYCGHMQYGGIYLISAILVSAALGAFIFRGRKKQEPQ</sequence>
<dbReference type="PANTHER" id="PTHR23531">
    <property type="entry name" value="QUINOLENE RESISTANCE PROTEIN NORA"/>
    <property type="match status" value="1"/>
</dbReference>
<evidence type="ECO:0000256" key="1">
    <source>
        <dbReference type="ARBA" id="ARBA00004651"/>
    </source>
</evidence>
<feature type="transmembrane region" description="Helical" evidence="6">
    <location>
        <begin position="217"/>
        <end position="239"/>
    </location>
</feature>
<feature type="transmembrane region" description="Helical" evidence="6">
    <location>
        <begin position="281"/>
        <end position="299"/>
    </location>
</feature>
<dbReference type="InterPro" id="IPR011701">
    <property type="entry name" value="MFS"/>
</dbReference>
<evidence type="ECO:0000259" key="7">
    <source>
        <dbReference type="PROSITE" id="PS50850"/>
    </source>
</evidence>
<protein>
    <submittedName>
        <fullName evidence="8">MFS transporter</fullName>
    </submittedName>
</protein>
<comment type="subcellular location">
    <subcellularLocation>
        <location evidence="1">Cell membrane</location>
        <topology evidence="1">Multi-pass membrane protein</topology>
    </subcellularLocation>
</comment>
<keyword evidence="2" id="KW-0813">Transport</keyword>
<keyword evidence="3 6" id="KW-0812">Transmembrane</keyword>
<keyword evidence="9" id="KW-1185">Reference proteome</keyword>
<evidence type="ECO:0000256" key="6">
    <source>
        <dbReference type="SAM" id="Phobius"/>
    </source>
</evidence>
<feature type="transmembrane region" description="Helical" evidence="6">
    <location>
        <begin position="12"/>
        <end position="40"/>
    </location>
</feature>
<feature type="transmembrane region" description="Helical" evidence="6">
    <location>
        <begin position="305"/>
        <end position="330"/>
    </location>
</feature>
<reference evidence="8" key="1">
    <citation type="submission" date="2020-08" db="EMBL/GenBank/DDBJ databases">
        <title>Genome public.</title>
        <authorList>
            <person name="Liu C."/>
            <person name="Sun Q."/>
        </authorList>
    </citation>
    <scope>NUCLEOTIDE SEQUENCE</scope>
    <source>
        <strain evidence="8">NSJ-52</strain>
    </source>
</reference>
<feature type="transmembrane region" description="Helical" evidence="6">
    <location>
        <begin position="80"/>
        <end position="98"/>
    </location>
</feature>
<gene>
    <name evidence="8" type="ORF">H8S62_14910</name>
</gene>
<dbReference type="Gene3D" id="1.20.1250.20">
    <property type="entry name" value="MFS general substrate transporter like domains"/>
    <property type="match status" value="1"/>
</dbReference>